<accession>A0A2T3HLD0</accession>
<dbReference type="AlphaFoldDB" id="A0A2T3HLD0"/>
<sequence>MWLCSEAGQGLVFKDAVRRLLNSAQPIENMRIMFPISSACQAKKKLVRHKNLPFADTNPPGNCTAGMAVQIACNYV</sequence>
<gene>
    <name evidence="1" type="ORF">C7T94_11585</name>
</gene>
<reference evidence="1 2" key="1">
    <citation type="submission" date="2018-03" db="EMBL/GenBank/DDBJ databases">
        <authorList>
            <person name="Keele B.F."/>
        </authorList>
    </citation>
    <scope>NUCLEOTIDE SEQUENCE [LARGE SCALE GENOMIC DNA]</scope>
    <source>
        <strain evidence="1 2">YL28-9</strain>
    </source>
</reference>
<comment type="caution">
    <text evidence="1">The sequence shown here is derived from an EMBL/GenBank/DDBJ whole genome shotgun (WGS) entry which is preliminary data.</text>
</comment>
<name>A0A2T3HLD0_9SPHI</name>
<evidence type="ECO:0000313" key="2">
    <source>
        <dbReference type="Proteomes" id="UP000240912"/>
    </source>
</evidence>
<dbReference type="EMBL" id="PYLS01000005">
    <property type="protein sequence ID" value="PST83229.1"/>
    <property type="molecule type" value="Genomic_DNA"/>
</dbReference>
<dbReference type="Proteomes" id="UP000240912">
    <property type="component" value="Unassembled WGS sequence"/>
</dbReference>
<organism evidence="1 2">
    <name type="scientific">Pedobacter yulinensis</name>
    <dbReference type="NCBI Taxonomy" id="2126353"/>
    <lineage>
        <taxon>Bacteria</taxon>
        <taxon>Pseudomonadati</taxon>
        <taxon>Bacteroidota</taxon>
        <taxon>Sphingobacteriia</taxon>
        <taxon>Sphingobacteriales</taxon>
        <taxon>Sphingobacteriaceae</taxon>
        <taxon>Pedobacter</taxon>
    </lineage>
</organism>
<protein>
    <submittedName>
        <fullName evidence="1">Uncharacterized protein</fullName>
    </submittedName>
</protein>
<keyword evidence="2" id="KW-1185">Reference proteome</keyword>
<proteinExistence type="predicted"/>
<evidence type="ECO:0000313" key="1">
    <source>
        <dbReference type="EMBL" id="PST83229.1"/>
    </source>
</evidence>